<comment type="caution">
    <text evidence="2">The sequence shown here is derived from an EMBL/GenBank/DDBJ whole genome shotgun (WGS) entry which is preliminary data.</text>
</comment>
<evidence type="ECO:0000313" key="3">
    <source>
        <dbReference type="Proteomes" id="UP000823904"/>
    </source>
</evidence>
<evidence type="ECO:0000313" key="2">
    <source>
        <dbReference type="EMBL" id="HJC50221.1"/>
    </source>
</evidence>
<name>A0A9D2T9F9_9FIRM</name>
<evidence type="ECO:0008006" key="4">
    <source>
        <dbReference type="Google" id="ProtNLM"/>
    </source>
</evidence>
<feature type="coiled-coil region" evidence="1">
    <location>
        <begin position="496"/>
        <end position="539"/>
    </location>
</feature>
<feature type="coiled-coil region" evidence="1">
    <location>
        <begin position="750"/>
        <end position="839"/>
    </location>
</feature>
<reference evidence="2" key="2">
    <citation type="submission" date="2021-04" db="EMBL/GenBank/DDBJ databases">
        <authorList>
            <person name="Gilroy R."/>
        </authorList>
    </citation>
    <scope>NUCLEOTIDE SEQUENCE</scope>
    <source>
        <strain evidence="2">ChiSjej3B21-8574</strain>
    </source>
</reference>
<reference evidence="2" key="1">
    <citation type="journal article" date="2021" name="PeerJ">
        <title>Extensive microbial diversity within the chicken gut microbiome revealed by metagenomics and culture.</title>
        <authorList>
            <person name="Gilroy R."/>
            <person name="Ravi A."/>
            <person name="Getino M."/>
            <person name="Pursley I."/>
            <person name="Horton D.L."/>
            <person name="Alikhan N.F."/>
            <person name="Baker D."/>
            <person name="Gharbi K."/>
            <person name="Hall N."/>
            <person name="Watson M."/>
            <person name="Adriaenssens E.M."/>
            <person name="Foster-Nyarko E."/>
            <person name="Jarju S."/>
            <person name="Secka A."/>
            <person name="Antonio M."/>
            <person name="Oren A."/>
            <person name="Chaudhuri R.R."/>
            <person name="La Ragione R."/>
            <person name="Hildebrand F."/>
            <person name="Pallen M.J."/>
        </authorList>
    </citation>
    <scope>NUCLEOTIDE SEQUENCE</scope>
    <source>
        <strain evidence="2">ChiSjej3B21-8574</strain>
    </source>
</reference>
<accession>A0A9D2T9F9</accession>
<dbReference type="AlphaFoldDB" id="A0A9D2T9F9"/>
<gene>
    <name evidence="2" type="ORF">H9754_06545</name>
</gene>
<protein>
    <recommendedName>
        <fullName evidence="4">ATPase involved in DNA repair</fullName>
    </recommendedName>
</protein>
<organism evidence="2 3">
    <name type="scientific">Candidatus Anaerostipes avistercoris</name>
    <dbReference type="NCBI Taxonomy" id="2838462"/>
    <lineage>
        <taxon>Bacteria</taxon>
        <taxon>Bacillati</taxon>
        <taxon>Bacillota</taxon>
        <taxon>Clostridia</taxon>
        <taxon>Lachnospirales</taxon>
        <taxon>Lachnospiraceae</taxon>
        <taxon>Anaerostipes</taxon>
    </lineage>
</organism>
<feature type="coiled-coil region" evidence="1">
    <location>
        <begin position="264"/>
        <end position="462"/>
    </location>
</feature>
<proteinExistence type="predicted"/>
<sequence>MPKINRIRIINFAYNDDTREITDEIFRFYDGENALLNLANGGGKSVLVQLMMQPILPDLKMQKRRMADYFRKGTSPSYVILEWKLDNEVRREYLMTGIAIAPRTAASDESGRIHYFTFGNYYRQASSFDLQSLPFVRKENGRQLLLPFEKARESVKKAVSSNREAFYYSREDAREYRKKLLEFGISQEEWKNIIVRMNNDEGGITELFERCNTSDSILNEWIIKNIEKVHLAGEADQTGIQDLLQSLSEETMRKEDYIRAKERMEKYETFHEQMEGELKELEETLSQCRSAEKEFQGMYPALEHLRKELEQQLEQITLELEQQEQKKLHIRQEQASEQWYDSREQLDRIYEQEEQAETARKKAEEEKQENVWLQECQKAARLWTKIETLQGAADALKLQIAEAQQENETSRRIRDLAYSLRCSWSKRLQEAGEKEEAYMKELEDIQEQRRREKAEKSQLEKEIGRFHQTRGMLEGKMKDFQEQEAKILEKTGVSLLRNLLGELESEEVRAAQKQLREAREEAEKSCEAAKQERDALYRKEEEQSGQQMETARQLNALQYEMSEQERWMADFRKAEEECLTILKLYDLDDELLYDRETAQKKMEDKIREQRKRIAGEQAEERLIRDMLDGMEHNNVYLPNSILECLEEADVPYETGEDYLQNLEQQRRMEILDRNPLLAFGILVPTEEWKKLEEISYEGCMLRQLIPVFTYQELAENCPEGGPVCRYEKGPGFLAACDRELFDSSQRKAYIARKQKQLSDCRERRSHWEQEQDRLYQGKNVLESFAYEKGTGESIENKMEQLKQRRQELEEQSRNLEESRKTVKERLETLRDQIPGLEQTWKEAAGRESDFADFLKEDRICQETRRELEEVTEKLQEAQK</sequence>
<dbReference type="Proteomes" id="UP000823904">
    <property type="component" value="Unassembled WGS sequence"/>
</dbReference>
<keyword evidence="1" id="KW-0175">Coiled coil</keyword>
<dbReference type="EMBL" id="DWWD01000025">
    <property type="protein sequence ID" value="HJC50221.1"/>
    <property type="molecule type" value="Genomic_DNA"/>
</dbReference>
<evidence type="ECO:0000256" key="1">
    <source>
        <dbReference type="SAM" id="Coils"/>
    </source>
</evidence>